<feature type="transmembrane region" description="Helical" evidence="2">
    <location>
        <begin position="730"/>
        <end position="749"/>
    </location>
</feature>
<feature type="transmembrane region" description="Helical" evidence="2">
    <location>
        <begin position="599"/>
        <end position="616"/>
    </location>
</feature>
<keyword evidence="2" id="KW-0812">Transmembrane</keyword>
<keyword evidence="2" id="KW-1133">Transmembrane helix</keyword>
<evidence type="ECO:0000313" key="3">
    <source>
        <dbReference type="EMBL" id="TCP46798.1"/>
    </source>
</evidence>
<dbReference type="Pfam" id="PF09056">
    <property type="entry name" value="Phospholip_A2_3"/>
    <property type="match status" value="1"/>
</dbReference>
<dbReference type="RefSeq" id="WP_165913071.1">
    <property type="nucleotide sequence ID" value="NZ_SLXQ01000013.1"/>
</dbReference>
<feature type="transmembrane region" description="Helical" evidence="2">
    <location>
        <begin position="678"/>
        <end position="695"/>
    </location>
</feature>
<feature type="transmembrane region" description="Helical" evidence="2">
    <location>
        <begin position="637"/>
        <end position="658"/>
    </location>
</feature>
<keyword evidence="4" id="KW-1185">Reference proteome</keyword>
<sequence>MTVGTAELPTLDGTRRRRPGRPRPLPRVLWLALVTITVVGFGLVSSRSTAPPDTAPRDPDVVAAAETVNRLLDPRVDVDPLASLPADFSAVTGVRYAHATAPDGTQRGVHVGGGCSAPWGDDNTRWDYRVGCQAHDLGYDLLRYAQAKGEPLGGELRYRLDAQLSTDMHYRCEDNPRDTKRLCHTVASLYTAGMVLNSWHQRWGPPTGEPIGPWVFGLLVVGLLLGVRLGAWGRSGGRTAAKPARASRPPADVPSIPAQQPIPTQQFSPAQQASADRYLALLRVASLVGIVLGTTVVIFANWRGGGSTWWWPLTWLCQLAVVFFFAGGHANLHSWRAVYATGGGFLHYLTGRMSWLLRPVLALILALVVVPVSLELLGVDAATTERLTAITAQPLWLLGCYLLTVMATPLMAWLHARAPLTVPLVLAGVVLLFGPLAGWLGVSADGSRGILAGLALALLAQQLGFGYADGAIQRLPRPALLGAVLVGGLGLALLIRASGQSSTLLPTTEFVPPLGVSASALLFLGLAQLGVLLLLRGPLTRLSGTTPVWRVISFTRATPMTLYLGLLAVVILAVAAVHLPEAPAAALGGLSWLLQPRQLTALALLAIPALLAFWCSERGDGFRWAFGWSVPSVDSMFARLATVLGVGFGLLGVFGFALAGLNEVVLPEPLTELSTQPLTNVLHLVLGWFLLHAVRGYRADRLGTWLLTALACLPPMLMAGDTTVERATTVAVHGMPGLLALAAAIAITVNTVRMRTRAAAPVR</sequence>
<feature type="transmembrane region" description="Helical" evidence="2">
    <location>
        <begin position="25"/>
        <end position="44"/>
    </location>
</feature>
<feature type="transmembrane region" description="Helical" evidence="2">
    <location>
        <begin position="479"/>
        <end position="498"/>
    </location>
</feature>
<reference evidence="3 4" key="1">
    <citation type="submission" date="2019-03" db="EMBL/GenBank/DDBJ databases">
        <title>Genomic Encyclopedia of Type Strains, Phase IV (KMG-IV): sequencing the most valuable type-strain genomes for metagenomic binning, comparative biology and taxonomic classification.</title>
        <authorList>
            <person name="Goeker M."/>
        </authorList>
    </citation>
    <scope>NUCLEOTIDE SEQUENCE [LARGE SCALE GENOMIC DNA]</scope>
    <source>
        <strain evidence="3 4">DSM 45765</strain>
    </source>
</reference>
<dbReference type="Proteomes" id="UP000294911">
    <property type="component" value="Unassembled WGS sequence"/>
</dbReference>
<dbReference type="InterPro" id="IPR015141">
    <property type="entry name" value="PLipase_A2_prok/fun"/>
</dbReference>
<evidence type="ECO:0000256" key="2">
    <source>
        <dbReference type="SAM" id="Phobius"/>
    </source>
</evidence>
<dbReference type="GO" id="GO:0050482">
    <property type="term" value="P:arachidonate secretion"/>
    <property type="evidence" value="ECO:0007669"/>
    <property type="project" value="InterPro"/>
</dbReference>
<evidence type="ECO:0000256" key="1">
    <source>
        <dbReference type="SAM" id="MobiDB-lite"/>
    </source>
</evidence>
<dbReference type="InterPro" id="IPR036444">
    <property type="entry name" value="PLipase_A2_dom_sf"/>
</dbReference>
<gene>
    <name evidence="3" type="ORF">EV191_11375</name>
</gene>
<feature type="transmembrane region" description="Helical" evidence="2">
    <location>
        <begin position="355"/>
        <end position="374"/>
    </location>
</feature>
<feature type="transmembrane region" description="Helical" evidence="2">
    <location>
        <begin position="702"/>
        <end position="718"/>
    </location>
</feature>
<feature type="transmembrane region" description="Helical" evidence="2">
    <location>
        <begin position="211"/>
        <end position="231"/>
    </location>
</feature>
<organism evidence="3 4">
    <name type="scientific">Tamaricihabitans halophyticus</name>
    <dbReference type="NCBI Taxonomy" id="1262583"/>
    <lineage>
        <taxon>Bacteria</taxon>
        <taxon>Bacillati</taxon>
        <taxon>Actinomycetota</taxon>
        <taxon>Actinomycetes</taxon>
        <taxon>Pseudonocardiales</taxon>
        <taxon>Pseudonocardiaceae</taxon>
        <taxon>Tamaricihabitans</taxon>
    </lineage>
</organism>
<dbReference type="EMBL" id="SLXQ01000013">
    <property type="protein sequence ID" value="TCP46798.1"/>
    <property type="molecule type" value="Genomic_DNA"/>
</dbReference>
<feature type="region of interest" description="Disordered" evidence="1">
    <location>
        <begin position="1"/>
        <end position="22"/>
    </location>
</feature>
<feature type="transmembrane region" description="Helical" evidence="2">
    <location>
        <begin position="518"/>
        <end position="539"/>
    </location>
</feature>
<feature type="transmembrane region" description="Helical" evidence="2">
    <location>
        <begin position="308"/>
        <end position="326"/>
    </location>
</feature>
<feature type="transmembrane region" description="Helical" evidence="2">
    <location>
        <begin position="394"/>
        <end position="414"/>
    </location>
</feature>
<feature type="transmembrane region" description="Helical" evidence="2">
    <location>
        <begin position="560"/>
        <end position="579"/>
    </location>
</feature>
<dbReference type="AlphaFoldDB" id="A0A4R2QET4"/>
<dbReference type="SUPFAM" id="SSF48619">
    <property type="entry name" value="Phospholipase A2, PLA2"/>
    <property type="match status" value="1"/>
</dbReference>
<name>A0A4R2QET4_9PSEU</name>
<dbReference type="GO" id="GO:0004623">
    <property type="term" value="F:phospholipase A2 activity"/>
    <property type="evidence" value="ECO:0007669"/>
    <property type="project" value="InterPro"/>
</dbReference>
<protein>
    <submittedName>
        <fullName evidence="3">Phospholipase A2-like protein</fullName>
    </submittedName>
</protein>
<evidence type="ECO:0000313" key="4">
    <source>
        <dbReference type="Proteomes" id="UP000294911"/>
    </source>
</evidence>
<accession>A0A4R2QET4</accession>
<feature type="transmembrane region" description="Helical" evidence="2">
    <location>
        <begin position="421"/>
        <end position="442"/>
    </location>
</feature>
<dbReference type="Gene3D" id="1.20.90.10">
    <property type="entry name" value="Phospholipase A2 domain"/>
    <property type="match status" value="1"/>
</dbReference>
<comment type="caution">
    <text evidence="3">The sequence shown here is derived from an EMBL/GenBank/DDBJ whole genome shotgun (WGS) entry which is preliminary data.</text>
</comment>
<proteinExistence type="predicted"/>
<feature type="transmembrane region" description="Helical" evidence="2">
    <location>
        <begin position="280"/>
        <end position="302"/>
    </location>
</feature>
<keyword evidence="2" id="KW-0472">Membrane</keyword>
<dbReference type="GO" id="GO:0006644">
    <property type="term" value="P:phospholipid metabolic process"/>
    <property type="evidence" value="ECO:0007669"/>
    <property type="project" value="InterPro"/>
</dbReference>
<feature type="transmembrane region" description="Helical" evidence="2">
    <location>
        <begin position="448"/>
        <end position="467"/>
    </location>
</feature>